<dbReference type="AlphaFoldDB" id="A0A933SGH9"/>
<evidence type="ECO:0000313" key="2">
    <source>
        <dbReference type="Proteomes" id="UP000696931"/>
    </source>
</evidence>
<sequence>MSRFAALLELLFPFTRSANDATPRPARRRRKPRKPVLLEQTALDLGPECPRWTFSRLAANSPNHARIVEYIEAARRHFPELEGVTIRVGLAQKRGVLGWGSMDPERPGIWVRPRKLQLFTVAHEMTHLLQARGLVPRGERQCDLYALARSPHLIDHAPNYLAVPRSLRRGALSYEQALALYEAARRAIAARVAGDRRYLKRFEAEIAERFA</sequence>
<organism evidence="1 2">
    <name type="scientific">Eiseniibacteriota bacterium</name>
    <dbReference type="NCBI Taxonomy" id="2212470"/>
    <lineage>
        <taxon>Bacteria</taxon>
        <taxon>Candidatus Eiseniibacteriota</taxon>
    </lineage>
</organism>
<reference evidence="1" key="1">
    <citation type="submission" date="2020-07" db="EMBL/GenBank/DDBJ databases">
        <title>Huge and variable diversity of episymbiotic CPR bacteria and DPANN archaea in groundwater ecosystems.</title>
        <authorList>
            <person name="He C.Y."/>
            <person name="Keren R."/>
            <person name="Whittaker M."/>
            <person name="Farag I.F."/>
            <person name="Doudna J."/>
            <person name="Cate J.H.D."/>
            <person name="Banfield J.F."/>
        </authorList>
    </citation>
    <scope>NUCLEOTIDE SEQUENCE</scope>
    <source>
        <strain evidence="1">NC_groundwater_1813_Pr3_B-0.1um_71_17</strain>
    </source>
</reference>
<dbReference type="Proteomes" id="UP000696931">
    <property type="component" value="Unassembled WGS sequence"/>
</dbReference>
<gene>
    <name evidence="1" type="ORF">HZA61_10600</name>
</gene>
<name>A0A933SGH9_UNCEI</name>
<protein>
    <submittedName>
        <fullName evidence="1">Uncharacterized protein</fullName>
    </submittedName>
</protein>
<evidence type="ECO:0000313" key="1">
    <source>
        <dbReference type="EMBL" id="MBI5169928.1"/>
    </source>
</evidence>
<proteinExistence type="predicted"/>
<accession>A0A933SGH9</accession>
<dbReference type="EMBL" id="JACRIW010000075">
    <property type="protein sequence ID" value="MBI5169928.1"/>
    <property type="molecule type" value="Genomic_DNA"/>
</dbReference>
<comment type="caution">
    <text evidence="1">The sequence shown here is derived from an EMBL/GenBank/DDBJ whole genome shotgun (WGS) entry which is preliminary data.</text>
</comment>